<evidence type="ECO:0000313" key="4">
    <source>
        <dbReference type="EMBL" id="KZS99514.1"/>
    </source>
</evidence>
<dbReference type="GO" id="GO:0046421">
    <property type="term" value="F:methylisocitrate lyase activity"/>
    <property type="evidence" value="ECO:0007669"/>
    <property type="project" value="UniProtKB-EC"/>
</dbReference>
<proteinExistence type="inferred from homology"/>
<dbReference type="SUPFAM" id="SSF51621">
    <property type="entry name" value="Phosphoenolpyruvate/pyruvate domain"/>
    <property type="match status" value="1"/>
</dbReference>
<dbReference type="InterPro" id="IPR015813">
    <property type="entry name" value="Pyrv/PenolPyrv_kinase-like_dom"/>
</dbReference>
<dbReference type="EMBL" id="KV427814">
    <property type="protein sequence ID" value="KZS99514.1"/>
    <property type="molecule type" value="Genomic_DNA"/>
</dbReference>
<evidence type="ECO:0000256" key="3">
    <source>
        <dbReference type="ARBA" id="ARBA00023239"/>
    </source>
</evidence>
<dbReference type="Gene3D" id="3.20.20.60">
    <property type="entry name" value="Phosphoenolpyruvate-binding domains"/>
    <property type="match status" value="1"/>
</dbReference>
<sequence length="172" mass="18513">MIAAQRSMPGSRQFTGNARLSRLIAVRFQLNLLMHPMHLITRADAESARLISSTVGTRDHPFILVMGVTSCDKALAEAVEDAEACGDGAAEVSWIEAERLARNKLVTMKWLSGISTARRSRTTRLLKATLLLLRASPMPTCATSPRTSSASPSSGTGTVRIHCAASLRVPVQ</sequence>
<dbReference type="RefSeq" id="XP_040757255.1">
    <property type="nucleotide sequence ID" value="XM_040901520.1"/>
</dbReference>
<dbReference type="Proteomes" id="UP000076871">
    <property type="component" value="Unassembled WGS sequence"/>
</dbReference>
<accession>A0A165ARC6</accession>
<protein>
    <recommendedName>
        <fullName evidence="2">methylisocitrate lyase</fullName>
        <ecNumber evidence="2">4.1.3.30</ecNumber>
    </recommendedName>
</protein>
<dbReference type="GO" id="GO:0019752">
    <property type="term" value="P:carboxylic acid metabolic process"/>
    <property type="evidence" value="ECO:0007669"/>
    <property type="project" value="InterPro"/>
</dbReference>
<dbReference type="EC" id="4.1.3.30" evidence="2"/>
<name>A0A165ARC6_9APHY</name>
<keyword evidence="5" id="KW-1185">Reference proteome</keyword>
<dbReference type="InParanoid" id="A0A165ARC6"/>
<dbReference type="AlphaFoldDB" id="A0A165ARC6"/>
<dbReference type="STRING" id="1314785.A0A165ARC6"/>
<dbReference type="GeneID" id="63818552"/>
<dbReference type="Pfam" id="PF00463">
    <property type="entry name" value="ICL"/>
    <property type="match status" value="1"/>
</dbReference>
<evidence type="ECO:0000256" key="2">
    <source>
        <dbReference type="ARBA" id="ARBA00012260"/>
    </source>
</evidence>
<reference evidence="4 5" key="1">
    <citation type="journal article" date="2016" name="Mol. Biol. Evol.">
        <title>Comparative Genomics of Early-Diverging Mushroom-Forming Fungi Provides Insights into the Origins of Lignocellulose Decay Capabilities.</title>
        <authorList>
            <person name="Nagy L.G."/>
            <person name="Riley R."/>
            <person name="Tritt A."/>
            <person name="Adam C."/>
            <person name="Daum C."/>
            <person name="Floudas D."/>
            <person name="Sun H."/>
            <person name="Yadav J.S."/>
            <person name="Pangilinan J."/>
            <person name="Larsson K.H."/>
            <person name="Matsuura K."/>
            <person name="Barry K."/>
            <person name="Labutti K."/>
            <person name="Kuo R."/>
            <person name="Ohm R.A."/>
            <person name="Bhattacharya S.S."/>
            <person name="Shirouzu T."/>
            <person name="Yoshinaga Y."/>
            <person name="Martin F.M."/>
            <person name="Grigoriev I.V."/>
            <person name="Hibbett D.S."/>
        </authorList>
    </citation>
    <scope>NUCLEOTIDE SEQUENCE [LARGE SCALE GENOMIC DNA]</scope>
    <source>
        <strain evidence="4 5">93-53</strain>
    </source>
</reference>
<organism evidence="4 5">
    <name type="scientific">Laetiporus sulphureus 93-53</name>
    <dbReference type="NCBI Taxonomy" id="1314785"/>
    <lineage>
        <taxon>Eukaryota</taxon>
        <taxon>Fungi</taxon>
        <taxon>Dikarya</taxon>
        <taxon>Basidiomycota</taxon>
        <taxon>Agaricomycotina</taxon>
        <taxon>Agaricomycetes</taxon>
        <taxon>Polyporales</taxon>
        <taxon>Laetiporus</taxon>
    </lineage>
</organism>
<dbReference type="InterPro" id="IPR006254">
    <property type="entry name" value="Isocitrate_lyase"/>
</dbReference>
<gene>
    <name evidence="4" type="ORF">LAESUDRAFT_193688</name>
</gene>
<keyword evidence="3" id="KW-0456">Lyase</keyword>
<dbReference type="InterPro" id="IPR040442">
    <property type="entry name" value="Pyrv_kinase-like_dom_sf"/>
</dbReference>
<evidence type="ECO:0000313" key="5">
    <source>
        <dbReference type="Proteomes" id="UP000076871"/>
    </source>
</evidence>
<dbReference type="GO" id="GO:0004451">
    <property type="term" value="F:isocitrate lyase activity"/>
    <property type="evidence" value="ECO:0007669"/>
    <property type="project" value="InterPro"/>
</dbReference>
<evidence type="ECO:0000256" key="1">
    <source>
        <dbReference type="ARBA" id="ARBA00005704"/>
    </source>
</evidence>
<comment type="similarity">
    <text evidence="1">Belongs to the isocitrate lyase/PEP mutase superfamily. Isocitrate lyase family.</text>
</comment>
<dbReference type="Gene3D" id="1.10.10.850">
    <property type="match status" value="1"/>
</dbReference>